<dbReference type="EMBL" id="CM042013">
    <property type="protein sequence ID" value="KAI3740923.1"/>
    <property type="molecule type" value="Genomic_DNA"/>
</dbReference>
<gene>
    <name evidence="1" type="ORF">L2E82_31398</name>
</gene>
<keyword evidence="2" id="KW-1185">Reference proteome</keyword>
<evidence type="ECO:0000313" key="1">
    <source>
        <dbReference type="EMBL" id="KAI3740923.1"/>
    </source>
</evidence>
<protein>
    <submittedName>
        <fullName evidence="1">Uncharacterized protein</fullName>
    </submittedName>
</protein>
<reference evidence="2" key="1">
    <citation type="journal article" date="2022" name="Mol. Ecol. Resour.">
        <title>The genomes of chicory, endive, great burdock and yacon provide insights into Asteraceae palaeo-polyploidization history and plant inulin production.</title>
        <authorList>
            <person name="Fan W."/>
            <person name="Wang S."/>
            <person name="Wang H."/>
            <person name="Wang A."/>
            <person name="Jiang F."/>
            <person name="Liu H."/>
            <person name="Zhao H."/>
            <person name="Xu D."/>
            <person name="Zhang Y."/>
        </authorList>
    </citation>
    <scope>NUCLEOTIDE SEQUENCE [LARGE SCALE GENOMIC DNA]</scope>
    <source>
        <strain evidence="2">cv. Punajuju</strain>
    </source>
</reference>
<name>A0ACB9D378_CICIN</name>
<evidence type="ECO:0000313" key="2">
    <source>
        <dbReference type="Proteomes" id="UP001055811"/>
    </source>
</evidence>
<reference evidence="1 2" key="2">
    <citation type="journal article" date="2022" name="Mol. Ecol. Resour.">
        <title>The genomes of chicory, endive, great burdock and yacon provide insights into Asteraceae paleo-polyploidization history and plant inulin production.</title>
        <authorList>
            <person name="Fan W."/>
            <person name="Wang S."/>
            <person name="Wang H."/>
            <person name="Wang A."/>
            <person name="Jiang F."/>
            <person name="Liu H."/>
            <person name="Zhao H."/>
            <person name="Xu D."/>
            <person name="Zhang Y."/>
        </authorList>
    </citation>
    <scope>NUCLEOTIDE SEQUENCE [LARGE SCALE GENOMIC DNA]</scope>
    <source>
        <strain evidence="2">cv. Punajuju</strain>
        <tissue evidence="1">Leaves</tissue>
    </source>
</reference>
<dbReference type="Proteomes" id="UP001055811">
    <property type="component" value="Linkage Group LG05"/>
</dbReference>
<organism evidence="1 2">
    <name type="scientific">Cichorium intybus</name>
    <name type="common">Chicory</name>
    <dbReference type="NCBI Taxonomy" id="13427"/>
    <lineage>
        <taxon>Eukaryota</taxon>
        <taxon>Viridiplantae</taxon>
        <taxon>Streptophyta</taxon>
        <taxon>Embryophyta</taxon>
        <taxon>Tracheophyta</taxon>
        <taxon>Spermatophyta</taxon>
        <taxon>Magnoliopsida</taxon>
        <taxon>eudicotyledons</taxon>
        <taxon>Gunneridae</taxon>
        <taxon>Pentapetalae</taxon>
        <taxon>asterids</taxon>
        <taxon>campanulids</taxon>
        <taxon>Asterales</taxon>
        <taxon>Asteraceae</taxon>
        <taxon>Cichorioideae</taxon>
        <taxon>Cichorieae</taxon>
        <taxon>Cichoriinae</taxon>
        <taxon>Cichorium</taxon>
    </lineage>
</organism>
<accession>A0ACB9D378</accession>
<sequence length="202" mass="22751">MEELNQGGVLAVILFKSIWVRMIGYCVKGSLFSVYEFMENGDLSQNLHGSSGRKPIPWGTRVQIALDSARGLEYLHEYMVPVYIHRDIKYIRYGEVSPMVDVYAFGVVLFELISAKEAIIKTNEFGREPMGLVRLFEEVLSVYEPSKALCKLVDPRLGDDYPLGSILKVAMLAKACTHENPQLRPSMRSIVGELMTLSPTED</sequence>
<comment type="caution">
    <text evidence="1">The sequence shown here is derived from an EMBL/GenBank/DDBJ whole genome shotgun (WGS) entry which is preliminary data.</text>
</comment>
<proteinExistence type="predicted"/>